<dbReference type="InterPro" id="IPR046833">
    <property type="entry name" value="ABC_N"/>
</dbReference>
<dbReference type="Pfam" id="PF21117">
    <property type="entry name" value="MRB1590_C"/>
    <property type="match status" value="1"/>
</dbReference>
<dbReference type="AlphaFoldDB" id="A0AAU7VNC6"/>
<evidence type="ECO:0000259" key="1">
    <source>
        <dbReference type="Pfam" id="PF09818"/>
    </source>
</evidence>
<evidence type="ECO:0000313" key="4">
    <source>
        <dbReference type="EMBL" id="XBX75562.1"/>
    </source>
</evidence>
<sequence length="569" mass="63935">MKTYQDLQTLLKKIDGKGYKAYKDISGNYELDNLKLFIDYVQGDPFASPSRIRVAMSQKIAKFPKEYFQDKNRRIATVDFLTRTFHNNIQKLYKGVGGTGKSGLLSIDKCSQKILEKTSVIIDDNKVEARIEVGLPASGRRVLGKKAIFLLTKVIPDIAQKSLMYKNINTDKLWEQIQLVDDQQVLRKEVIENNLIAFVANNSILPRESGISDKPLRTGVTSFQAPPSLEVSFDLPHKGKVKGMGVPEGVNLIVGGGYHGKSTLLKALENGVYNHIVGDGREYVVARKNAVKIRAEDGRRVEKVDISPFINNLPNKQDTTKFRSENASGSTSQGTNIVEALEIGTDLLLIDEDTSATNFMVRDSRMQELVVKDKEPITPFIDQVKNLYKKHSVSTVLVVGGCGDYFDVADTVIMLDEYKPLDVTEASKEIAKKYCAQRKTENNNEFLNKKNQRKISNRSFPVERRGIKVKSKGLKLIQYNKTFVDLTYLEQLVDSSQTNTIACIFEYIAKKTAKNEMTVEETIETIYDAIETNGLEVISPYKGHPGNLAMPRKQEVAAAINRFRLLKIM</sequence>
<feature type="domain" description="ATPase of the ABC class C-terminal" evidence="1">
    <location>
        <begin position="170"/>
        <end position="449"/>
    </location>
</feature>
<dbReference type="RefSeq" id="WP_350344306.1">
    <property type="nucleotide sequence ID" value="NZ_CP158367.1"/>
</dbReference>
<name>A0AAU7VNC6_9FIRM</name>
<proteinExistence type="predicted"/>
<dbReference type="InterPro" id="IPR046834">
    <property type="entry name" value="ABC_ATPase_C"/>
</dbReference>
<dbReference type="InterPro" id="IPR049069">
    <property type="entry name" value="MRB1590-like_C"/>
</dbReference>
<dbReference type="Pfam" id="PF09818">
    <property type="entry name" value="ABC_ATPase"/>
    <property type="match status" value="1"/>
</dbReference>
<evidence type="ECO:0000259" key="2">
    <source>
        <dbReference type="Pfam" id="PF20446"/>
    </source>
</evidence>
<dbReference type="PANTHER" id="PTHR38149">
    <property type="entry name" value="ATPASE"/>
    <property type="match status" value="1"/>
</dbReference>
<evidence type="ECO:0000259" key="3">
    <source>
        <dbReference type="Pfam" id="PF21117"/>
    </source>
</evidence>
<gene>
    <name evidence="4" type="ORF">PRVXT_000699</name>
</gene>
<dbReference type="Pfam" id="PF20446">
    <property type="entry name" value="ABC_N"/>
    <property type="match status" value="1"/>
</dbReference>
<reference evidence="4" key="1">
    <citation type="journal article" date="2013" name="Extremophiles">
        <title>Proteinivorax tanatarense gen. nov., sp. nov., an anaerobic, haloalkaliphilic, proteolytic bacterium isolated from a decaying algal bloom, and proposal of Proteinivoraceae fam. nov.</title>
        <authorList>
            <person name="Kevbrin V."/>
            <person name="Boltyanskaya Y."/>
            <person name="Zhilina T."/>
            <person name="Kolganova T."/>
            <person name="Lavrentjeva E."/>
            <person name="Kuznetsov B."/>
        </authorList>
    </citation>
    <scope>NUCLEOTIDE SEQUENCE</scope>
    <source>
        <strain evidence="4">Z-910T</strain>
    </source>
</reference>
<feature type="domain" description="ATPase of the ABC class N-terminal" evidence="2">
    <location>
        <begin position="5"/>
        <end position="165"/>
    </location>
</feature>
<reference evidence="4" key="2">
    <citation type="submission" date="2024-06" db="EMBL/GenBank/DDBJ databases">
        <authorList>
            <person name="Petrova K.O."/>
            <person name="Toshchakov S.V."/>
            <person name="Boltjanskaja Y.V."/>
            <person name="Kevbrin V."/>
        </authorList>
    </citation>
    <scope>NUCLEOTIDE SEQUENCE</scope>
    <source>
        <strain evidence="4">Z-910T</strain>
    </source>
</reference>
<dbReference type="EMBL" id="CP158367">
    <property type="protein sequence ID" value="XBX75562.1"/>
    <property type="molecule type" value="Genomic_DNA"/>
</dbReference>
<protein>
    <submittedName>
        <fullName evidence="4">ABC-ATPase domain-containing protein</fullName>
    </submittedName>
</protein>
<dbReference type="PANTHER" id="PTHR38149:SF1">
    <property type="entry name" value="ATPASE"/>
    <property type="match status" value="1"/>
</dbReference>
<accession>A0AAU7VNC6</accession>
<organism evidence="4">
    <name type="scientific">Proteinivorax tanatarense</name>
    <dbReference type="NCBI Taxonomy" id="1260629"/>
    <lineage>
        <taxon>Bacteria</taxon>
        <taxon>Bacillati</taxon>
        <taxon>Bacillota</taxon>
        <taxon>Clostridia</taxon>
        <taxon>Eubacteriales</taxon>
        <taxon>Proteinivoracaceae</taxon>
        <taxon>Proteinivorax</taxon>
    </lineage>
</organism>
<feature type="domain" description="MRB1590-like C-terminal" evidence="3">
    <location>
        <begin position="468"/>
        <end position="568"/>
    </location>
</feature>
<dbReference type="InterPro" id="IPR019195">
    <property type="entry name" value="ABC_ATPase_put"/>
</dbReference>